<proteinExistence type="predicted"/>
<keyword evidence="4" id="KW-0067">ATP-binding</keyword>
<dbReference type="InterPro" id="IPR016064">
    <property type="entry name" value="NAD/diacylglycerol_kinase_sf"/>
</dbReference>
<dbReference type="InterPro" id="IPR017438">
    <property type="entry name" value="ATP-NAD_kinase_N"/>
</dbReference>
<evidence type="ECO:0000313" key="7">
    <source>
        <dbReference type="Proteomes" id="UP000248745"/>
    </source>
</evidence>
<dbReference type="OrthoDB" id="9786026at2"/>
<organism evidence="6 7">
    <name type="scientific">Taibaiella soli</name>
    <dbReference type="NCBI Taxonomy" id="1649169"/>
    <lineage>
        <taxon>Bacteria</taxon>
        <taxon>Pseudomonadati</taxon>
        <taxon>Bacteroidota</taxon>
        <taxon>Chitinophagia</taxon>
        <taxon>Chitinophagales</taxon>
        <taxon>Chitinophagaceae</taxon>
        <taxon>Taibaiella</taxon>
    </lineage>
</organism>
<dbReference type="PANTHER" id="PTHR12358:SF106">
    <property type="entry name" value="LIPID KINASE YEGS"/>
    <property type="match status" value="1"/>
</dbReference>
<dbReference type="GO" id="GO:0016301">
    <property type="term" value="F:kinase activity"/>
    <property type="evidence" value="ECO:0007669"/>
    <property type="project" value="UniProtKB-KW"/>
</dbReference>
<dbReference type="PANTHER" id="PTHR12358">
    <property type="entry name" value="SPHINGOSINE KINASE"/>
    <property type="match status" value="1"/>
</dbReference>
<evidence type="ECO:0000256" key="2">
    <source>
        <dbReference type="ARBA" id="ARBA00022741"/>
    </source>
</evidence>
<comment type="caution">
    <text evidence="6">The sequence shown here is derived from an EMBL/GenBank/DDBJ whole genome shotgun (WGS) entry which is preliminary data.</text>
</comment>
<keyword evidence="3 6" id="KW-0418">Kinase</keyword>
<dbReference type="AlphaFoldDB" id="A0A2W2BYC2"/>
<dbReference type="PROSITE" id="PS50146">
    <property type="entry name" value="DAGK"/>
    <property type="match status" value="1"/>
</dbReference>
<keyword evidence="2" id="KW-0547">Nucleotide-binding</keyword>
<feature type="domain" description="DAGKc" evidence="5">
    <location>
        <begin position="1"/>
        <end position="131"/>
    </location>
</feature>
<dbReference type="InterPro" id="IPR001206">
    <property type="entry name" value="Diacylglycerol_kinase_cat_dom"/>
</dbReference>
<dbReference type="SUPFAM" id="SSF111331">
    <property type="entry name" value="NAD kinase/diacylglycerol kinase-like"/>
    <property type="match status" value="1"/>
</dbReference>
<evidence type="ECO:0000256" key="3">
    <source>
        <dbReference type="ARBA" id="ARBA00022777"/>
    </source>
</evidence>
<evidence type="ECO:0000256" key="4">
    <source>
        <dbReference type="ARBA" id="ARBA00022840"/>
    </source>
</evidence>
<dbReference type="RefSeq" id="WP_110998896.1">
    <property type="nucleotide sequence ID" value="NZ_QKTW01000016.1"/>
</dbReference>
<sequence length="292" mass="32498">MSKKHLVFVVNPKSGVERQKVVEHAIEQYLDKEQFSYEIQHTQYAKHGTELAREAAKAGAYGVVAVGGDGSANDIAAGLLGTDTVLAIFPKGSGNGMARTMEIPLKDREAIETINRNKVVKMDVGFVNGQMFISNAGVGFDALIAKKFAKSARRGLMVYSWLVTKYLWLYNEWDWRIIVDGKEIKTRAFLINIANGRQFGYNFQIAPDADWQDGLLDVIVIKKFPKILGSSLVIRAMNGTLTKSPFVEHYRGKEITIVHPDLKLMQTDGDAHPCTNRLEFKIQAAAQKVIVP</sequence>
<dbReference type="Gene3D" id="2.60.200.40">
    <property type="match status" value="1"/>
</dbReference>
<keyword evidence="7" id="KW-1185">Reference proteome</keyword>
<name>A0A2W2BYC2_9BACT</name>
<dbReference type="InterPro" id="IPR045540">
    <property type="entry name" value="YegS/DAGK_C"/>
</dbReference>
<evidence type="ECO:0000259" key="5">
    <source>
        <dbReference type="PROSITE" id="PS50146"/>
    </source>
</evidence>
<dbReference type="GO" id="GO:0005524">
    <property type="term" value="F:ATP binding"/>
    <property type="evidence" value="ECO:0007669"/>
    <property type="project" value="UniProtKB-KW"/>
</dbReference>
<reference evidence="6 7" key="1">
    <citation type="submission" date="2018-06" db="EMBL/GenBank/DDBJ databases">
        <title>Mucibacter soli gen. nov., sp. nov., a new member of the family Chitinophagaceae producing mucin.</title>
        <authorList>
            <person name="Kim M.-K."/>
            <person name="Park S."/>
            <person name="Kim T.-S."/>
            <person name="Joung Y."/>
            <person name="Han J.-H."/>
            <person name="Kim S.B."/>
        </authorList>
    </citation>
    <scope>NUCLEOTIDE SEQUENCE [LARGE SCALE GENOMIC DNA]</scope>
    <source>
        <strain evidence="6 7">R1-15</strain>
    </source>
</reference>
<dbReference type="InterPro" id="IPR050187">
    <property type="entry name" value="Lipid_Phosphate_FormReg"/>
</dbReference>
<dbReference type="GO" id="GO:0005886">
    <property type="term" value="C:plasma membrane"/>
    <property type="evidence" value="ECO:0007669"/>
    <property type="project" value="TreeGrafter"/>
</dbReference>
<dbReference type="Pfam" id="PF19279">
    <property type="entry name" value="YegS_C"/>
    <property type="match status" value="1"/>
</dbReference>
<protein>
    <submittedName>
        <fullName evidence="6">Diacylglycerol kinase family lipid kinase</fullName>
    </submittedName>
</protein>
<keyword evidence="1" id="KW-0808">Transferase</keyword>
<dbReference type="EMBL" id="QKTW01000016">
    <property type="protein sequence ID" value="PZF72863.1"/>
    <property type="molecule type" value="Genomic_DNA"/>
</dbReference>
<dbReference type="SMART" id="SM00046">
    <property type="entry name" value="DAGKc"/>
    <property type="match status" value="1"/>
</dbReference>
<evidence type="ECO:0000256" key="1">
    <source>
        <dbReference type="ARBA" id="ARBA00022679"/>
    </source>
</evidence>
<gene>
    <name evidence="6" type="ORF">DN068_10645</name>
</gene>
<dbReference type="Proteomes" id="UP000248745">
    <property type="component" value="Unassembled WGS sequence"/>
</dbReference>
<dbReference type="Gene3D" id="3.40.50.10330">
    <property type="entry name" value="Probable inorganic polyphosphate/atp-NAD kinase, domain 1"/>
    <property type="match status" value="1"/>
</dbReference>
<evidence type="ECO:0000313" key="6">
    <source>
        <dbReference type="EMBL" id="PZF72863.1"/>
    </source>
</evidence>
<accession>A0A2W2BYC2</accession>
<dbReference type="Pfam" id="PF00781">
    <property type="entry name" value="DAGK_cat"/>
    <property type="match status" value="1"/>
</dbReference>